<comment type="caution">
    <text evidence="2">The sequence shown here is derived from an EMBL/GenBank/DDBJ whole genome shotgun (WGS) entry which is preliminary data.</text>
</comment>
<sequence length="99" mass="10849">MLTITAIIRARKGYEQAMSQALLEVAEHVRENEAATVGFFVSQDLSDPRVFTTYERFADQAAMDTHNGSPVVARFFGIAKPILDGEVTLVTSQEVSSKA</sequence>
<gene>
    <name evidence="2" type="ORF">ACFOJ9_18140</name>
</gene>
<dbReference type="Gene3D" id="3.30.70.100">
    <property type="match status" value="1"/>
</dbReference>
<accession>A0ABV7MRI6</accession>
<name>A0ABV7MRI6_9HYPH</name>
<dbReference type="EC" id="1.-.-.-" evidence="2"/>
<dbReference type="EMBL" id="JBHRVD010000001">
    <property type="protein sequence ID" value="MFC3323672.1"/>
    <property type="molecule type" value="Genomic_DNA"/>
</dbReference>
<feature type="domain" description="ABM" evidence="1">
    <location>
        <begin position="2"/>
        <end position="91"/>
    </location>
</feature>
<keyword evidence="2" id="KW-0503">Monooxygenase</keyword>
<protein>
    <submittedName>
        <fullName evidence="2">Quinol monooxygenase</fullName>
        <ecNumber evidence="2">1.-.-.-</ecNumber>
    </submittedName>
</protein>
<proteinExistence type="predicted"/>
<dbReference type="RefSeq" id="WP_378980274.1">
    <property type="nucleotide sequence ID" value="NZ_JBHRVD010000001.1"/>
</dbReference>
<dbReference type="InterPro" id="IPR007138">
    <property type="entry name" value="ABM_dom"/>
</dbReference>
<reference evidence="3" key="1">
    <citation type="journal article" date="2019" name="Int. J. Syst. Evol. Microbiol.">
        <title>The Global Catalogue of Microorganisms (GCM) 10K type strain sequencing project: providing services to taxonomists for standard genome sequencing and annotation.</title>
        <authorList>
            <consortium name="The Broad Institute Genomics Platform"/>
            <consortium name="The Broad Institute Genome Sequencing Center for Infectious Disease"/>
            <person name="Wu L."/>
            <person name="Ma J."/>
        </authorList>
    </citation>
    <scope>NUCLEOTIDE SEQUENCE [LARGE SCALE GENOMIC DNA]</scope>
    <source>
        <strain evidence="3">ICMP 19515</strain>
    </source>
</reference>
<dbReference type="GO" id="GO:0004497">
    <property type="term" value="F:monooxygenase activity"/>
    <property type="evidence" value="ECO:0007669"/>
    <property type="project" value="UniProtKB-KW"/>
</dbReference>
<dbReference type="Pfam" id="PF03992">
    <property type="entry name" value="ABM"/>
    <property type="match status" value="1"/>
</dbReference>
<keyword evidence="3" id="KW-1185">Reference proteome</keyword>
<evidence type="ECO:0000313" key="3">
    <source>
        <dbReference type="Proteomes" id="UP001595648"/>
    </source>
</evidence>
<evidence type="ECO:0000313" key="2">
    <source>
        <dbReference type="EMBL" id="MFC3323672.1"/>
    </source>
</evidence>
<evidence type="ECO:0000259" key="1">
    <source>
        <dbReference type="PROSITE" id="PS51725"/>
    </source>
</evidence>
<dbReference type="SUPFAM" id="SSF54909">
    <property type="entry name" value="Dimeric alpha+beta barrel"/>
    <property type="match status" value="1"/>
</dbReference>
<dbReference type="Proteomes" id="UP001595648">
    <property type="component" value="Unassembled WGS sequence"/>
</dbReference>
<organism evidence="2 3">
    <name type="scientific">Mesorhizobium cantuariense</name>
    <dbReference type="NCBI Taxonomy" id="1300275"/>
    <lineage>
        <taxon>Bacteria</taxon>
        <taxon>Pseudomonadati</taxon>
        <taxon>Pseudomonadota</taxon>
        <taxon>Alphaproteobacteria</taxon>
        <taxon>Hyphomicrobiales</taxon>
        <taxon>Phyllobacteriaceae</taxon>
        <taxon>Mesorhizobium</taxon>
    </lineage>
</organism>
<keyword evidence="2" id="KW-0560">Oxidoreductase</keyword>
<dbReference type="InterPro" id="IPR011008">
    <property type="entry name" value="Dimeric_a/b-barrel"/>
</dbReference>
<dbReference type="PROSITE" id="PS51725">
    <property type="entry name" value="ABM"/>
    <property type="match status" value="1"/>
</dbReference>